<keyword evidence="4 5" id="KW-0732">Signal</keyword>
<protein>
    <recommendedName>
        <fullName evidence="5">RxLR effector protein</fullName>
    </recommendedName>
</protein>
<evidence type="ECO:0000256" key="4">
    <source>
        <dbReference type="ARBA" id="ARBA00022729"/>
    </source>
</evidence>
<dbReference type="EMBL" id="JBIMZQ010000056">
    <property type="protein sequence ID" value="KAL3658214.1"/>
    <property type="molecule type" value="Genomic_DNA"/>
</dbReference>
<comment type="caution">
    <text evidence="7">The sequence shown here is derived from an EMBL/GenBank/DDBJ whole genome shotgun (WGS) entry which is preliminary data.</text>
</comment>
<gene>
    <name evidence="7" type="ORF">V7S43_016844</name>
</gene>
<feature type="signal peptide" evidence="5">
    <location>
        <begin position="1"/>
        <end position="22"/>
    </location>
</feature>
<evidence type="ECO:0000313" key="8">
    <source>
        <dbReference type="Proteomes" id="UP001632037"/>
    </source>
</evidence>
<dbReference type="AlphaFoldDB" id="A0ABD3EVM8"/>
<evidence type="ECO:0000256" key="2">
    <source>
        <dbReference type="ARBA" id="ARBA00010400"/>
    </source>
</evidence>
<dbReference type="Pfam" id="PF16810">
    <property type="entry name" value="RXLR"/>
    <property type="match status" value="1"/>
</dbReference>
<evidence type="ECO:0000256" key="3">
    <source>
        <dbReference type="ARBA" id="ARBA00022525"/>
    </source>
</evidence>
<evidence type="ECO:0000313" key="7">
    <source>
        <dbReference type="EMBL" id="KAL3658214.1"/>
    </source>
</evidence>
<comment type="similarity">
    <text evidence="2 5">Belongs to the RxLR effector family.</text>
</comment>
<comment type="domain">
    <text evidence="5">The RxLR-dEER motif acts to carry the protein into the host cell cytoplasm through binding to cell surface phosphatidylinositol-3-phosphate.</text>
</comment>
<accession>A0ABD3EVM8</accession>
<dbReference type="Proteomes" id="UP001632037">
    <property type="component" value="Unassembled WGS sequence"/>
</dbReference>
<feature type="chain" id="PRO_5044534407" description="RxLR effector protein" evidence="5">
    <location>
        <begin position="23"/>
        <end position="136"/>
    </location>
</feature>
<organism evidence="7 8">
    <name type="scientific">Phytophthora oleae</name>
    <dbReference type="NCBI Taxonomy" id="2107226"/>
    <lineage>
        <taxon>Eukaryota</taxon>
        <taxon>Sar</taxon>
        <taxon>Stramenopiles</taxon>
        <taxon>Oomycota</taxon>
        <taxon>Peronosporomycetes</taxon>
        <taxon>Peronosporales</taxon>
        <taxon>Peronosporaceae</taxon>
        <taxon>Phytophthora</taxon>
    </lineage>
</organism>
<reference evidence="7 8" key="1">
    <citation type="submission" date="2024-09" db="EMBL/GenBank/DDBJ databases">
        <title>Genome sequencing and assembly of Phytophthora oleae, isolate VK10A, causative agent of rot of olive drupes.</title>
        <authorList>
            <person name="Conti Taguali S."/>
            <person name="Riolo M."/>
            <person name="La Spada F."/>
            <person name="Cacciola S.O."/>
            <person name="Dionisio G."/>
        </authorList>
    </citation>
    <scope>NUCLEOTIDE SEQUENCE [LARGE SCALE GENOMIC DNA]</scope>
    <source>
        <strain evidence="7 8">VK10A</strain>
    </source>
</reference>
<dbReference type="InterPro" id="IPR031825">
    <property type="entry name" value="RXLR"/>
</dbReference>
<sequence>MRFSYFLLVATATILASSNAIAATSGDQAKLSKMISTDAAVPARELESSGSQRFLPSYREEDEKDEEEEEERAMTPAQLTKWTARAEYWVERGYSPSNIRDKLTGLNGKMNAKDAEKYRLFGVAWARANPGEVGRM</sequence>
<keyword evidence="3 5" id="KW-0964">Secreted</keyword>
<keyword evidence="8" id="KW-1185">Reference proteome</keyword>
<dbReference type="GO" id="GO:0005576">
    <property type="term" value="C:extracellular region"/>
    <property type="evidence" value="ECO:0007669"/>
    <property type="project" value="UniProtKB-SubCell"/>
</dbReference>
<evidence type="ECO:0000256" key="5">
    <source>
        <dbReference type="RuleBase" id="RU367124"/>
    </source>
</evidence>
<evidence type="ECO:0000256" key="1">
    <source>
        <dbReference type="ARBA" id="ARBA00004613"/>
    </source>
</evidence>
<feature type="region of interest" description="Disordered" evidence="6">
    <location>
        <begin position="42"/>
        <end position="77"/>
    </location>
</feature>
<feature type="compositionally biased region" description="Acidic residues" evidence="6">
    <location>
        <begin position="60"/>
        <end position="71"/>
    </location>
</feature>
<name>A0ABD3EVM8_9STRA</name>
<comment type="subcellular location">
    <subcellularLocation>
        <location evidence="1 5">Secreted</location>
    </subcellularLocation>
</comment>
<evidence type="ECO:0000256" key="6">
    <source>
        <dbReference type="SAM" id="MobiDB-lite"/>
    </source>
</evidence>
<comment type="function">
    <text evidence="5">Effector that suppresses plant defense responses during pathogen infection.</text>
</comment>
<proteinExistence type="inferred from homology"/>